<protein>
    <submittedName>
        <fullName evidence="2">Uncharacterized protein</fullName>
    </submittedName>
</protein>
<accession>A0A815P1U0</accession>
<keyword evidence="1" id="KW-1133">Transmembrane helix</keyword>
<evidence type="ECO:0000313" key="2">
    <source>
        <dbReference type="EMBL" id="CAF1442607.1"/>
    </source>
</evidence>
<keyword evidence="1" id="KW-0472">Membrane</keyword>
<dbReference type="OrthoDB" id="9989107at2759"/>
<comment type="caution">
    <text evidence="2">The sequence shown here is derived from an EMBL/GenBank/DDBJ whole genome shotgun (WGS) entry which is preliminary data.</text>
</comment>
<feature type="transmembrane region" description="Helical" evidence="1">
    <location>
        <begin position="383"/>
        <end position="409"/>
    </location>
</feature>
<name>A0A815P1U0_ADIRI</name>
<feature type="transmembrane region" description="Helical" evidence="1">
    <location>
        <begin position="820"/>
        <end position="846"/>
    </location>
</feature>
<feature type="transmembrane region" description="Helical" evidence="1">
    <location>
        <begin position="45"/>
        <end position="62"/>
    </location>
</feature>
<proteinExistence type="predicted"/>
<reference evidence="2" key="1">
    <citation type="submission" date="2021-02" db="EMBL/GenBank/DDBJ databases">
        <authorList>
            <person name="Nowell W R."/>
        </authorList>
    </citation>
    <scope>NUCLEOTIDE SEQUENCE</scope>
</reference>
<sequence>MKSLRELIATGYTVLCKLNLYRSIVSSDDVENGYRLRNQLISTRLFICLLIFSIIILLVYTSQVPVTYTVTIDQPTLEDYASLYEKHSNTLICPCTTIAIAQETFMTLSPIFHQVCHSDFIKNNWLSYLNAASVYLLSSDFRVTGGLIFQILASFCQLAQDTIKSSLPKFYSTRFISNELLYEELLYNQSKSSIDLYIAVTAESFAYLFNLIRDTAFGNGLVSGLLTNFNFELTEYIPQFSGYRVIYKSKIYNHPYTCNCSVTPTCISPVGIYDSTTRDVLFIIPGLYTGCLLVEAVRQSNLQCLYNQTCLHQIDKFLQSPVTFHVTPLNTSILSRYNQTTNVSQVLGNLMIESWIKNISYSSYYSECKPNQCTYTEIGKNNAVYIVTALLGLFGGLYKTLYFLVPILVKIIRRRRGKLIVCYYLNSFVDGSIYILVSEDNARFTEKLQNFVKKIIDFLRTLNLFSSSPPSADEYQLKTQRISTFTYIIMLLVSFSILLIHSATQTITHTIIIDSPSFSEYQILYNQQGERLSCSCSSITNEYEDFSWIKPIYHPVCTSDFVDDDWVNYDGSFRMDLTSYDFRYQAALIFRTLASFCTLANNFVSNSLITFNSTEMVSIDLLSENLFHEKVQYFFTEFIQSTTKAFSYDLNFIRLVIQSNLIISGLNTDSVSYFHGTYPALELGVQLLPYATCRCFSSTMCSMEASIYFYNGTHILPIFTIPGFHIGCYIDDAIRKSTLECYFNQTCVDLMKFHLNYSKSFDTKSLNPNDIKTHNVTSAVDELFRNVMVEQWLSNKSYKNYYEKCRPTLCSHVLAIRTPFIVIITTLIGLIGGLIKVLRIIVPFVVRSLRHRRQVQDSQLHWSICLRYLLQKAIHRMRYLNLFRSYNVENEYRLRNQLISTRLFICLLIFSVIILLVYTSQVPVTYTVTIDQPTLEDYASLYEKHSNSLICPCTKIAIAQETFMTLTPIFHQVCHSSFIDSRWRTGIANTILQAIYTYNRDFRLRGLSAFSALASVCSLAEIDIFNALLHFNSTTFISNTLLSKSTLLAQANASLDLYVTSMAYSFSRSFGIIRDTIQGNGFISSTLSSITLRLILNNRTNTRGPIGSISPRYKTYNNGTNICSCHDSATCIEQQYVYTTDNSKVPTYKIPGMVIGCFGFEAMLQTNLFCFFNQTCIDGLRKAINFHKNFSTEALNSSELIYFDVNSTIGSMMEKAMIEKWISHVNYTNYYNQCHPIYCKYTYVKQNDIIYVFTTLFALIGGLASIFQLLIPHFIKLVRYVMRKWRQRRVTTSLEN</sequence>
<feature type="transmembrane region" description="Helical" evidence="1">
    <location>
        <begin position="1249"/>
        <end position="1275"/>
    </location>
</feature>
<gene>
    <name evidence="2" type="ORF">EDS130_LOCUS38981</name>
</gene>
<dbReference type="EMBL" id="CAJNOJ010000422">
    <property type="protein sequence ID" value="CAF1442607.1"/>
    <property type="molecule type" value="Genomic_DNA"/>
</dbReference>
<keyword evidence="1" id="KW-0812">Transmembrane</keyword>
<dbReference type="Proteomes" id="UP000663852">
    <property type="component" value="Unassembled WGS sequence"/>
</dbReference>
<evidence type="ECO:0000256" key="1">
    <source>
        <dbReference type="SAM" id="Phobius"/>
    </source>
</evidence>
<organism evidence="2 3">
    <name type="scientific">Adineta ricciae</name>
    <name type="common">Rotifer</name>
    <dbReference type="NCBI Taxonomy" id="249248"/>
    <lineage>
        <taxon>Eukaryota</taxon>
        <taxon>Metazoa</taxon>
        <taxon>Spiralia</taxon>
        <taxon>Gnathifera</taxon>
        <taxon>Rotifera</taxon>
        <taxon>Eurotatoria</taxon>
        <taxon>Bdelloidea</taxon>
        <taxon>Adinetida</taxon>
        <taxon>Adinetidae</taxon>
        <taxon>Adineta</taxon>
    </lineage>
</organism>
<feature type="transmembrane region" description="Helical" evidence="1">
    <location>
        <begin position="899"/>
        <end position="918"/>
    </location>
</feature>
<feature type="transmembrane region" description="Helical" evidence="1">
    <location>
        <begin position="485"/>
        <end position="503"/>
    </location>
</feature>
<evidence type="ECO:0000313" key="3">
    <source>
        <dbReference type="Proteomes" id="UP000663852"/>
    </source>
</evidence>